<evidence type="ECO:0000313" key="1">
    <source>
        <dbReference type="EMBL" id="GBB89297.1"/>
    </source>
</evidence>
<gene>
    <name evidence="2" type="ORF">RCL2_000836600</name>
    <name evidence="1" type="ORF">RclHR1_00160013</name>
</gene>
<sequence>MPSAISFTPIPLVMGQNTTVHITGKVPVIIENGALYKITGFYENKQVFHHKVGFCEAIVTPSGYTCQRFIMC</sequence>
<dbReference type="Proteomes" id="UP000615446">
    <property type="component" value="Unassembled WGS sequence"/>
</dbReference>
<proteinExistence type="predicted"/>
<protein>
    <submittedName>
        <fullName evidence="1">Uncharacterized protein</fullName>
    </submittedName>
</protein>
<evidence type="ECO:0000313" key="2">
    <source>
        <dbReference type="EMBL" id="GES81105.1"/>
    </source>
</evidence>
<dbReference type="AlphaFoldDB" id="A0A2Z6QGN5"/>
<dbReference type="OrthoDB" id="2333638at2759"/>
<name>A0A2Z6QGN5_9GLOM</name>
<organism evidence="1 3">
    <name type="scientific">Rhizophagus clarus</name>
    <dbReference type="NCBI Taxonomy" id="94130"/>
    <lineage>
        <taxon>Eukaryota</taxon>
        <taxon>Fungi</taxon>
        <taxon>Fungi incertae sedis</taxon>
        <taxon>Mucoromycota</taxon>
        <taxon>Glomeromycotina</taxon>
        <taxon>Glomeromycetes</taxon>
        <taxon>Glomerales</taxon>
        <taxon>Glomeraceae</taxon>
        <taxon>Rhizophagus</taxon>
    </lineage>
</organism>
<reference evidence="2" key="2">
    <citation type="submission" date="2019-10" db="EMBL/GenBank/DDBJ databases">
        <title>Conservation and host-specific expression of non-tandemly repeated heterogenous ribosome RNA gene in arbuscular mycorrhizal fungi.</title>
        <authorList>
            <person name="Maeda T."/>
            <person name="Kobayashi Y."/>
            <person name="Nakagawa T."/>
            <person name="Ezawa T."/>
            <person name="Yamaguchi K."/>
            <person name="Bino T."/>
            <person name="Nishimoto Y."/>
            <person name="Shigenobu S."/>
            <person name="Kawaguchi M."/>
        </authorList>
    </citation>
    <scope>NUCLEOTIDE SEQUENCE</scope>
    <source>
        <strain evidence="2">HR1</strain>
    </source>
</reference>
<reference evidence="1 3" key="1">
    <citation type="submission" date="2017-11" db="EMBL/GenBank/DDBJ databases">
        <title>The genome of Rhizophagus clarus HR1 reveals common genetic basis of auxotrophy among arbuscular mycorrhizal fungi.</title>
        <authorList>
            <person name="Kobayashi Y."/>
        </authorList>
    </citation>
    <scope>NUCLEOTIDE SEQUENCE [LARGE SCALE GENOMIC DNA]</scope>
    <source>
        <strain evidence="1 3">HR1</strain>
    </source>
</reference>
<dbReference type="Proteomes" id="UP000247702">
    <property type="component" value="Unassembled WGS sequence"/>
</dbReference>
<keyword evidence="3" id="KW-1185">Reference proteome</keyword>
<evidence type="ECO:0000313" key="3">
    <source>
        <dbReference type="Proteomes" id="UP000247702"/>
    </source>
</evidence>
<dbReference type="EMBL" id="BLAL01000053">
    <property type="protein sequence ID" value="GES81105.1"/>
    <property type="molecule type" value="Genomic_DNA"/>
</dbReference>
<accession>A0A2Z6QGN5</accession>
<dbReference type="EMBL" id="BEXD01000668">
    <property type="protein sequence ID" value="GBB89297.1"/>
    <property type="molecule type" value="Genomic_DNA"/>
</dbReference>
<comment type="caution">
    <text evidence="1">The sequence shown here is derived from an EMBL/GenBank/DDBJ whole genome shotgun (WGS) entry which is preliminary data.</text>
</comment>